<evidence type="ECO:0000313" key="3">
    <source>
        <dbReference type="Proteomes" id="UP000077786"/>
    </source>
</evidence>
<reference evidence="2 3" key="1">
    <citation type="submission" date="2016-03" db="EMBL/GenBank/DDBJ databases">
        <title>Draft genome sequence of Gluconobacter cerinus strain CECT 9110.</title>
        <authorList>
            <person name="Sainz F."/>
            <person name="Mas A."/>
            <person name="Torija M.J."/>
        </authorList>
    </citation>
    <scope>NUCLEOTIDE SEQUENCE [LARGE SCALE GENOMIC DNA]</scope>
    <source>
        <strain evidence="2 3">CECT 9110</strain>
    </source>
</reference>
<organism evidence="2 3">
    <name type="scientific">Gluconobacter cerinus</name>
    <dbReference type="NCBI Taxonomy" id="38307"/>
    <lineage>
        <taxon>Bacteria</taxon>
        <taxon>Pseudomonadati</taxon>
        <taxon>Pseudomonadota</taxon>
        <taxon>Alphaproteobacteria</taxon>
        <taxon>Acetobacterales</taxon>
        <taxon>Acetobacteraceae</taxon>
        <taxon>Gluconobacter</taxon>
    </lineage>
</organism>
<comment type="caution">
    <text evidence="2">The sequence shown here is derived from an EMBL/GenBank/DDBJ whole genome shotgun (WGS) entry which is preliminary data.</text>
</comment>
<feature type="transmembrane region" description="Helical" evidence="1">
    <location>
        <begin position="33"/>
        <end position="54"/>
    </location>
</feature>
<dbReference type="Proteomes" id="UP000077786">
    <property type="component" value="Unassembled WGS sequence"/>
</dbReference>
<proteinExistence type="predicted"/>
<keyword evidence="1" id="KW-0812">Transmembrane</keyword>
<dbReference type="EMBL" id="LUTU01000013">
    <property type="protein sequence ID" value="OAJ66861.1"/>
    <property type="molecule type" value="Genomic_DNA"/>
</dbReference>
<sequence length="97" mass="10226">MMGAALLCGQISILLLAAGSARGSGIFFKKATSASYLLGLRLTGFALLGLSLMLQLHGSQTPIIDVITWLGLLSVEMLLAALLCTTLNAKKNPPRRK</sequence>
<evidence type="ECO:0000313" key="2">
    <source>
        <dbReference type="EMBL" id="OAJ66861.1"/>
    </source>
</evidence>
<keyword evidence="1" id="KW-0472">Membrane</keyword>
<feature type="transmembrane region" description="Helical" evidence="1">
    <location>
        <begin position="66"/>
        <end position="89"/>
    </location>
</feature>
<accession>A0A1B6VI06</accession>
<dbReference type="RefSeq" id="WP_232309218.1">
    <property type="nucleotide sequence ID" value="NZ_JAERLC010000022.1"/>
</dbReference>
<protein>
    <submittedName>
        <fullName evidence="2">Uncharacterized protein</fullName>
    </submittedName>
</protein>
<name>A0A1B6VI06_9PROT</name>
<dbReference type="AlphaFoldDB" id="A0A1B6VI06"/>
<gene>
    <name evidence="2" type="ORF">A0123_02597</name>
</gene>
<evidence type="ECO:0000256" key="1">
    <source>
        <dbReference type="SAM" id="Phobius"/>
    </source>
</evidence>
<dbReference type="PATRIC" id="fig|38307.3.peg.2711"/>
<keyword evidence="1" id="KW-1133">Transmembrane helix</keyword>